<dbReference type="Proteomes" id="UP000077266">
    <property type="component" value="Unassembled WGS sequence"/>
</dbReference>
<dbReference type="Pfam" id="PF04051">
    <property type="entry name" value="TRAPP"/>
    <property type="match status" value="1"/>
</dbReference>
<evidence type="ECO:0000313" key="3">
    <source>
        <dbReference type="EMBL" id="KZV89067.1"/>
    </source>
</evidence>
<dbReference type="Gene3D" id="3.30.1380.20">
    <property type="entry name" value="Trafficking protein particle complex subunit 3"/>
    <property type="match status" value="1"/>
</dbReference>
<dbReference type="PANTHER" id="PTHR12817:SF0">
    <property type="entry name" value="GEO08327P1"/>
    <property type="match status" value="1"/>
</dbReference>
<proteinExistence type="inferred from homology"/>
<dbReference type="InterPro" id="IPR007194">
    <property type="entry name" value="TRAPP_component"/>
</dbReference>
<dbReference type="GO" id="GO:0030008">
    <property type="term" value="C:TRAPP complex"/>
    <property type="evidence" value="ECO:0007669"/>
    <property type="project" value="TreeGrafter"/>
</dbReference>
<feature type="compositionally biased region" description="Basic and acidic residues" evidence="2">
    <location>
        <begin position="69"/>
        <end position="82"/>
    </location>
</feature>
<accession>A0A165FIU2</accession>
<dbReference type="PANTHER" id="PTHR12817">
    <property type="entry name" value="TRAFFICKING PROTEIN PARTICLE COMPLEX SUBUNIT 6B"/>
    <property type="match status" value="1"/>
</dbReference>
<dbReference type="SUPFAM" id="SSF111126">
    <property type="entry name" value="Ligand-binding domain in the NO signalling and Golgi transport"/>
    <property type="match status" value="1"/>
</dbReference>
<dbReference type="InParanoid" id="A0A165FIU2"/>
<dbReference type="InterPro" id="IPR024096">
    <property type="entry name" value="NO_sig/Golgi_transp_ligand-bd"/>
</dbReference>
<dbReference type="GO" id="GO:0005801">
    <property type="term" value="C:cis-Golgi network"/>
    <property type="evidence" value="ECO:0007669"/>
    <property type="project" value="TreeGrafter"/>
</dbReference>
<gene>
    <name evidence="3" type="ORF">EXIGLDRAFT_650470</name>
</gene>
<sequence>MNPSTSTASLLQTLAPIADPVVRLADGALLDYLLIELVPTLADSSSVASARATHTENEMRAAGLLPARSAKDKDKEASDKEEDALRARLEAVGAHVGANLAERLSRDRARFADTLDIIKFICKDVWQAVWAKQIDNLRTNHRGVYVLQDNNFRPLSRISSHEGPQEAARRAKLYVAWSTGLIRGALARMGLQGTVIPEIPSLPQCTFQIKLPKGAS</sequence>
<evidence type="ECO:0000313" key="4">
    <source>
        <dbReference type="Proteomes" id="UP000077266"/>
    </source>
</evidence>
<dbReference type="EMBL" id="KV426082">
    <property type="protein sequence ID" value="KZV89067.1"/>
    <property type="molecule type" value="Genomic_DNA"/>
</dbReference>
<dbReference type="AlphaFoldDB" id="A0A165FIU2"/>
<reference evidence="3 4" key="1">
    <citation type="journal article" date="2016" name="Mol. Biol. Evol.">
        <title>Comparative Genomics of Early-Diverging Mushroom-Forming Fungi Provides Insights into the Origins of Lignocellulose Decay Capabilities.</title>
        <authorList>
            <person name="Nagy L.G."/>
            <person name="Riley R."/>
            <person name="Tritt A."/>
            <person name="Adam C."/>
            <person name="Daum C."/>
            <person name="Floudas D."/>
            <person name="Sun H."/>
            <person name="Yadav J.S."/>
            <person name="Pangilinan J."/>
            <person name="Larsson K.H."/>
            <person name="Matsuura K."/>
            <person name="Barry K."/>
            <person name="Labutti K."/>
            <person name="Kuo R."/>
            <person name="Ohm R.A."/>
            <person name="Bhattacharya S.S."/>
            <person name="Shirouzu T."/>
            <person name="Yoshinaga Y."/>
            <person name="Martin F.M."/>
            <person name="Grigoriev I.V."/>
            <person name="Hibbett D.S."/>
        </authorList>
    </citation>
    <scope>NUCLEOTIDE SEQUENCE [LARGE SCALE GENOMIC DNA]</scope>
    <source>
        <strain evidence="3 4">HHB12029</strain>
    </source>
</reference>
<dbReference type="GO" id="GO:0005802">
    <property type="term" value="C:trans-Golgi network"/>
    <property type="evidence" value="ECO:0007669"/>
    <property type="project" value="TreeGrafter"/>
</dbReference>
<evidence type="ECO:0000256" key="2">
    <source>
        <dbReference type="SAM" id="MobiDB-lite"/>
    </source>
</evidence>
<dbReference type="FunCoup" id="A0A165FIU2">
    <property type="interactions" value="21"/>
</dbReference>
<dbReference type="OrthoDB" id="941624at2759"/>
<dbReference type="STRING" id="1314781.A0A165FIU2"/>
<keyword evidence="4" id="KW-1185">Reference proteome</keyword>
<dbReference type="InterPro" id="IPR037992">
    <property type="entry name" value="TRAPPC6/Trs33"/>
</dbReference>
<evidence type="ECO:0000256" key="1">
    <source>
        <dbReference type="ARBA" id="ARBA00006218"/>
    </source>
</evidence>
<name>A0A165FIU2_EXIGL</name>
<protein>
    <submittedName>
        <fullName evidence="3">TRAPP complex subunit trs33</fullName>
    </submittedName>
</protein>
<feature type="region of interest" description="Disordered" evidence="2">
    <location>
        <begin position="58"/>
        <end position="82"/>
    </location>
</feature>
<dbReference type="GO" id="GO:0006888">
    <property type="term" value="P:endoplasmic reticulum to Golgi vesicle-mediated transport"/>
    <property type="evidence" value="ECO:0007669"/>
    <property type="project" value="TreeGrafter"/>
</dbReference>
<comment type="similarity">
    <text evidence="1">Belongs to the TRAPP small subunits family. BET3 subfamily.</text>
</comment>
<dbReference type="CDD" id="cd14944">
    <property type="entry name" value="TRAPPC6A_Trs33"/>
    <property type="match status" value="1"/>
</dbReference>
<organism evidence="3 4">
    <name type="scientific">Exidia glandulosa HHB12029</name>
    <dbReference type="NCBI Taxonomy" id="1314781"/>
    <lineage>
        <taxon>Eukaryota</taxon>
        <taxon>Fungi</taxon>
        <taxon>Dikarya</taxon>
        <taxon>Basidiomycota</taxon>
        <taxon>Agaricomycotina</taxon>
        <taxon>Agaricomycetes</taxon>
        <taxon>Auriculariales</taxon>
        <taxon>Exidiaceae</taxon>
        <taxon>Exidia</taxon>
    </lineage>
</organism>